<proteinExistence type="predicted"/>
<gene>
    <name evidence="7" type="ORF">HNQ55_000921</name>
</gene>
<evidence type="ECO:0000313" key="7">
    <source>
        <dbReference type="EMBL" id="MBB6542432.1"/>
    </source>
</evidence>
<dbReference type="PANTHER" id="PTHR43065">
    <property type="entry name" value="SENSOR HISTIDINE KINASE"/>
    <property type="match status" value="1"/>
</dbReference>
<feature type="coiled-coil region" evidence="3">
    <location>
        <begin position="192"/>
        <end position="338"/>
    </location>
</feature>
<evidence type="ECO:0000256" key="2">
    <source>
        <dbReference type="ARBA" id="ARBA00012438"/>
    </source>
</evidence>
<keyword evidence="5" id="KW-0732">Signal</keyword>
<dbReference type="Proteomes" id="UP000537141">
    <property type="component" value="Unassembled WGS sequence"/>
</dbReference>
<dbReference type="GO" id="GO:0004673">
    <property type="term" value="F:protein histidine kinase activity"/>
    <property type="evidence" value="ECO:0007669"/>
    <property type="project" value="UniProtKB-EC"/>
</dbReference>
<dbReference type="PRINTS" id="PR00344">
    <property type="entry name" value="BCTRLSENSOR"/>
</dbReference>
<feature type="domain" description="Histidine kinase" evidence="6">
    <location>
        <begin position="456"/>
        <end position="621"/>
    </location>
</feature>
<keyword evidence="8" id="KW-1185">Reference proteome</keyword>
<dbReference type="EMBL" id="JACHHU010000005">
    <property type="protein sequence ID" value="MBB6542432.1"/>
    <property type="molecule type" value="Genomic_DNA"/>
</dbReference>
<dbReference type="RefSeq" id="WP_184423082.1">
    <property type="nucleotide sequence ID" value="NZ_AP027362.1"/>
</dbReference>
<feature type="transmembrane region" description="Helical" evidence="4">
    <location>
        <begin position="357"/>
        <end position="377"/>
    </location>
</feature>
<keyword evidence="4" id="KW-0472">Membrane</keyword>
<reference evidence="7 8" key="1">
    <citation type="submission" date="2020-08" db="EMBL/GenBank/DDBJ databases">
        <title>Genomic Encyclopedia of Type Strains, Phase IV (KMG-IV): sequencing the most valuable type-strain genomes for metagenomic binning, comparative biology and taxonomic classification.</title>
        <authorList>
            <person name="Goeker M."/>
        </authorList>
    </citation>
    <scope>NUCLEOTIDE SEQUENCE [LARGE SCALE GENOMIC DNA]</scope>
    <source>
        <strain evidence="7 8">DSM 26287</strain>
    </source>
</reference>
<dbReference type="InterPro" id="IPR005467">
    <property type="entry name" value="His_kinase_dom"/>
</dbReference>
<dbReference type="AlphaFoldDB" id="A0A7X0TSR7"/>
<keyword evidence="7" id="KW-0808">Transferase</keyword>
<sequence>MVARLSRLKLKLWLSVVSVALVIGGQAWAQNSALEQEKATLVSKFAKFVNWPESAIGSEFVIGVYEDTERYEFFKSYFKNKGVNNKDISVRLITTFNEVKNVHILYVSSNKRNVLTSADKAVSGTPTLMITENNNDLNKTMIDISSDEAKSNITFKINDINIDKAGLVVPDLSYFVDDSNNDSILSIGPTYALQLKQENELLALENKFKEEKKALENRLVKQEASLNKLNEKLNESQESTEKYNADLKASTERLNSAQDQMTKLSQEIGAKDAQLQSLEEQLKALQENKSLVVEDNAETPNENLQALNENAIAQEKAIAELTESLKKQKDIANNATAKLAKLAKISKEKESSSSFEILFYVFVLIAIIALAVAFLMWKKAKSSALASTRPAPVNEKNSLLPIREKQLIRSENIAALGYIATDITYAVGLSLADLLEQLESNGDTKNAATLKPVVSLLDNFNLIAADQDDTEIQSFDLIAYMNKMMMLYDFEFNQSNINYNYSGESSLTIKSIPSYIALVLLNLINNSLKHGFDNNGNGKISLNVEKGANNSTKITYSDDGKGMNKATLEQVFTPFFTTRSDRGYIGVGMSTTFELVKKKLAGDIKIDSKEGKGTTVSITLP</sequence>
<comment type="catalytic activity">
    <reaction evidence="1">
        <text>ATP + protein L-histidine = ADP + protein N-phospho-L-histidine.</text>
        <dbReference type="EC" id="2.7.13.3"/>
    </reaction>
</comment>
<feature type="chain" id="PRO_5030731145" description="histidine kinase" evidence="5">
    <location>
        <begin position="30"/>
        <end position="621"/>
    </location>
</feature>
<keyword evidence="4" id="KW-0812">Transmembrane</keyword>
<organism evidence="7 8">
    <name type="scientific">Thalassotalea piscium</name>
    <dbReference type="NCBI Taxonomy" id="1230533"/>
    <lineage>
        <taxon>Bacteria</taxon>
        <taxon>Pseudomonadati</taxon>
        <taxon>Pseudomonadota</taxon>
        <taxon>Gammaproteobacteria</taxon>
        <taxon>Alteromonadales</taxon>
        <taxon>Colwelliaceae</taxon>
        <taxon>Thalassotalea</taxon>
    </lineage>
</organism>
<dbReference type="InterPro" id="IPR036890">
    <property type="entry name" value="HATPase_C_sf"/>
</dbReference>
<dbReference type="SMART" id="SM00387">
    <property type="entry name" value="HATPase_c"/>
    <property type="match status" value="1"/>
</dbReference>
<dbReference type="PROSITE" id="PS50109">
    <property type="entry name" value="HIS_KIN"/>
    <property type="match status" value="1"/>
</dbReference>
<dbReference type="InterPro" id="IPR003594">
    <property type="entry name" value="HATPase_dom"/>
</dbReference>
<evidence type="ECO:0000256" key="4">
    <source>
        <dbReference type="SAM" id="Phobius"/>
    </source>
</evidence>
<evidence type="ECO:0000256" key="1">
    <source>
        <dbReference type="ARBA" id="ARBA00000085"/>
    </source>
</evidence>
<dbReference type="Gene3D" id="3.30.565.10">
    <property type="entry name" value="Histidine kinase-like ATPase, C-terminal domain"/>
    <property type="match status" value="1"/>
</dbReference>
<evidence type="ECO:0000259" key="6">
    <source>
        <dbReference type="PROSITE" id="PS50109"/>
    </source>
</evidence>
<dbReference type="PANTHER" id="PTHR43065:SF47">
    <property type="match status" value="1"/>
</dbReference>
<evidence type="ECO:0000256" key="5">
    <source>
        <dbReference type="SAM" id="SignalP"/>
    </source>
</evidence>
<dbReference type="Pfam" id="PF13689">
    <property type="entry name" value="DUF4154"/>
    <property type="match status" value="1"/>
</dbReference>
<comment type="caution">
    <text evidence="7">The sequence shown here is derived from an EMBL/GenBank/DDBJ whole genome shotgun (WGS) entry which is preliminary data.</text>
</comment>
<dbReference type="InterPro" id="IPR004358">
    <property type="entry name" value="Sig_transdc_His_kin-like_C"/>
</dbReference>
<keyword evidence="4" id="KW-1133">Transmembrane helix</keyword>
<protein>
    <recommendedName>
        <fullName evidence="2">histidine kinase</fullName>
        <ecNumber evidence="2">2.7.13.3</ecNumber>
    </recommendedName>
</protein>
<dbReference type="EC" id="2.7.13.3" evidence="2"/>
<name>A0A7X0TSR7_9GAMM</name>
<keyword evidence="7" id="KW-0418">Kinase</keyword>
<dbReference type="InterPro" id="IPR025293">
    <property type="entry name" value="YfiR/HmsC-like"/>
</dbReference>
<keyword evidence="3" id="KW-0175">Coiled coil</keyword>
<evidence type="ECO:0000313" key="8">
    <source>
        <dbReference type="Proteomes" id="UP000537141"/>
    </source>
</evidence>
<evidence type="ECO:0000256" key="3">
    <source>
        <dbReference type="SAM" id="Coils"/>
    </source>
</evidence>
<dbReference type="SUPFAM" id="SSF57997">
    <property type="entry name" value="Tropomyosin"/>
    <property type="match status" value="1"/>
</dbReference>
<accession>A0A7X0TSR7</accession>
<feature type="signal peptide" evidence="5">
    <location>
        <begin position="1"/>
        <end position="29"/>
    </location>
</feature>
<dbReference type="SUPFAM" id="SSF55874">
    <property type="entry name" value="ATPase domain of HSP90 chaperone/DNA topoisomerase II/histidine kinase"/>
    <property type="match status" value="1"/>
</dbReference>
<dbReference type="Pfam" id="PF02518">
    <property type="entry name" value="HATPase_c"/>
    <property type="match status" value="1"/>
</dbReference>